<evidence type="ECO:0000256" key="2">
    <source>
        <dbReference type="ARBA" id="ARBA00004745"/>
    </source>
</evidence>
<evidence type="ECO:0000313" key="10">
    <source>
        <dbReference type="Proteomes" id="UP000236754"/>
    </source>
</evidence>
<evidence type="ECO:0000313" key="9">
    <source>
        <dbReference type="EMBL" id="SEG76784.1"/>
    </source>
</evidence>
<comment type="subunit">
    <text evidence="7">Homodimer. The dihydroxyacetone kinase complex is composed of a homodimer of DhaM, a homodimer of DhaK and the subunit DhaL.</text>
</comment>
<dbReference type="GO" id="GO:0019563">
    <property type="term" value="P:glycerol catabolic process"/>
    <property type="evidence" value="ECO:0007669"/>
    <property type="project" value="TreeGrafter"/>
</dbReference>
<organism evidence="9 10">
    <name type="scientific">Actinacidiphila yanglinensis</name>
    <dbReference type="NCBI Taxonomy" id="310779"/>
    <lineage>
        <taxon>Bacteria</taxon>
        <taxon>Bacillati</taxon>
        <taxon>Actinomycetota</taxon>
        <taxon>Actinomycetes</taxon>
        <taxon>Kitasatosporales</taxon>
        <taxon>Streptomycetaceae</taxon>
        <taxon>Actinacidiphila</taxon>
    </lineage>
</organism>
<keyword evidence="4" id="KW-0808">Transferase</keyword>
<proteinExistence type="predicted"/>
<dbReference type="Proteomes" id="UP000236754">
    <property type="component" value="Unassembled WGS sequence"/>
</dbReference>
<dbReference type="InterPro" id="IPR050861">
    <property type="entry name" value="Dihydroxyacetone_Kinase"/>
</dbReference>
<comment type="pathway">
    <text evidence="2">Polyol metabolism; glycerol degradation.</text>
</comment>
<name>A0A1H6CUY9_9ACTN</name>
<dbReference type="InterPro" id="IPR012736">
    <property type="entry name" value="DhaK_1"/>
</dbReference>
<dbReference type="Gene3D" id="3.40.50.10440">
    <property type="entry name" value="Dihydroxyacetone kinase, domain 1"/>
    <property type="match status" value="1"/>
</dbReference>
<dbReference type="Pfam" id="PF02733">
    <property type="entry name" value="Dak1"/>
    <property type="match status" value="1"/>
</dbReference>
<dbReference type="NCBIfam" id="TIGR02363">
    <property type="entry name" value="dhaK1"/>
    <property type="match status" value="1"/>
</dbReference>
<dbReference type="SUPFAM" id="SSF82549">
    <property type="entry name" value="DAK1/DegV-like"/>
    <property type="match status" value="1"/>
</dbReference>
<keyword evidence="10" id="KW-1185">Reference proteome</keyword>
<keyword evidence="5 9" id="KW-0418">Kinase</keyword>
<dbReference type="PANTHER" id="PTHR28629">
    <property type="entry name" value="TRIOKINASE/FMN CYCLASE"/>
    <property type="match status" value="1"/>
</dbReference>
<dbReference type="EC" id="2.7.1.121" evidence="3"/>
<dbReference type="GO" id="GO:0047324">
    <property type="term" value="F:phosphoenolpyruvate-glycerone phosphotransferase activity"/>
    <property type="evidence" value="ECO:0007669"/>
    <property type="project" value="UniProtKB-EC"/>
</dbReference>
<protein>
    <recommendedName>
        <fullName evidence="3">phosphoenolpyruvate--glycerone phosphotransferase</fullName>
        <ecNumber evidence="3">2.7.1.121</ecNumber>
    </recommendedName>
</protein>
<dbReference type="Gene3D" id="3.30.1180.20">
    <property type="entry name" value="Dihydroxyacetone kinase, domain 2"/>
    <property type="match status" value="1"/>
</dbReference>
<comment type="catalytic activity">
    <reaction evidence="1">
        <text>dihydroxyacetone + phosphoenolpyruvate = dihydroxyacetone phosphate + pyruvate</text>
        <dbReference type="Rhea" id="RHEA:18381"/>
        <dbReference type="ChEBI" id="CHEBI:15361"/>
        <dbReference type="ChEBI" id="CHEBI:16016"/>
        <dbReference type="ChEBI" id="CHEBI:57642"/>
        <dbReference type="ChEBI" id="CHEBI:58702"/>
        <dbReference type="EC" id="2.7.1.121"/>
    </reaction>
</comment>
<dbReference type="AlphaFoldDB" id="A0A1H6CUY9"/>
<dbReference type="RefSeq" id="WP_103887912.1">
    <property type="nucleotide sequence ID" value="NZ_FNVU01000010.1"/>
</dbReference>
<evidence type="ECO:0000256" key="5">
    <source>
        <dbReference type="ARBA" id="ARBA00022777"/>
    </source>
</evidence>
<evidence type="ECO:0000259" key="8">
    <source>
        <dbReference type="PROSITE" id="PS51481"/>
    </source>
</evidence>
<dbReference type="EMBL" id="FNVU01000010">
    <property type="protein sequence ID" value="SEG76784.1"/>
    <property type="molecule type" value="Genomic_DNA"/>
</dbReference>
<evidence type="ECO:0000256" key="4">
    <source>
        <dbReference type="ARBA" id="ARBA00022679"/>
    </source>
</evidence>
<dbReference type="InterPro" id="IPR004006">
    <property type="entry name" value="DhaK_dom"/>
</dbReference>
<dbReference type="FunFam" id="3.40.50.10440:FF:000001">
    <property type="entry name" value="Dihydroxyacetone kinase, DhaK subunit"/>
    <property type="match status" value="1"/>
</dbReference>
<feature type="domain" description="DhaK" evidence="8">
    <location>
        <begin position="7"/>
        <end position="331"/>
    </location>
</feature>
<dbReference type="PANTHER" id="PTHR28629:SF4">
    <property type="entry name" value="TRIOKINASE_FMN CYCLASE"/>
    <property type="match status" value="1"/>
</dbReference>
<keyword evidence="6" id="KW-0319">Glycerol metabolism</keyword>
<dbReference type="GO" id="GO:0005829">
    <property type="term" value="C:cytosol"/>
    <property type="evidence" value="ECO:0007669"/>
    <property type="project" value="TreeGrafter"/>
</dbReference>
<evidence type="ECO:0000256" key="1">
    <source>
        <dbReference type="ARBA" id="ARBA00001113"/>
    </source>
</evidence>
<dbReference type="PROSITE" id="PS51481">
    <property type="entry name" value="DHAK"/>
    <property type="match status" value="1"/>
</dbReference>
<accession>A0A1H6CUY9</accession>
<reference evidence="9 10" key="1">
    <citation type="submission" date="2016-10" db="EMBL/GenBank/DDBJ databases">
        <authorList>
            <person name="de Groot N.N."/>
        </authorList>
    </citation>
    <scope>NUCLEOTIDE SEQUENCE [LARGE SCALE GENOMIC DNA]</scope>
    <source>
        <strain evidence="9 10">CGMCC 4.2023</strain>
    </source>
</reference>
<sequence>MKKLINAPETVLDDALAGIAAAHPGLLSVDPVDRVITRAGGSRPGKVVLVSGGGSGHEPLHGGFVGTGMLDAACPGEVFTSPVPGQMLAAAKAVDGGAGTLFVVKNYTGDVLNFEMAAELAAEEGLSVETVLVDDDVAVQDSTWTAGRRGTGGTVFVEKIAGALAERGAPLAEVAGTARRVNAATRSFAVALTACTAPAAGKPGFDLPDDEIEVGVGIHGEPGRRREKLRPAREIVADMMAALLTDQPLTAGDQALVMVNGLGGTPLIELYVVYREVAAVLESRGVHIAANLVGDYVTSLDMAGVSITVCKAAPDLLDLWHAPVHTAALRWGM</sequence>
<dbReference type="FunFam" id="3.30.1180.20:FF:000002">
    <property type="entry name" value="Dihydroxyacetone kinase subunit DhaK"/>
    <property type="match status" value="1"/>
</dbReference>
<evidence type="ECO:0000256" key="3">
    <source>
        <dbReference type="ARBA" id="ARBA00012095"/>
    </source>
</evidence>
<evidence type="ECO:0000256" key="7">
    <source>
        <dbReference type="ARBA" id="ARBA00046577"/>
    </source>
</evidence>
<evidence type="ECO:0000256" key="6">
    <source>
        <dbReference type="ARBA" id="ARBA00022798"/>
    </source>
</evidence>
<dbReference type="GO" id="GO:0004371">
    <property type="term" value="F:glycerone kinase activity"/>
    <property type="evidence" value="ECO:0007669"/>
    <property type="project" value="InterPro"/>
</dbReference>
<gene>
    <name evidence="9" type="ORF">SAMN05216223_110131</name>
</gene>
<dbReference type="OrthoDB" id="9806345at2"/>